<evidence type="ECO:0000259" key="1">
    <source>
        <dbReference type="PROSITE" id="PS50011"/>
    </source>
</evidence>
<keyword evidence="3" id="KW-1185">Reference proteome</keyword>
<dbReference type="PROSITE" id="PS50011">
    <property type="entry name" value="PROTEIN_KINASE_DOM"/>
    <property type="match status" value="1"/>
</dbReference>
<dbReference type="Proteomes" id="UP001595075">
    <property type="component" value="Unassembled WGS sequence"/>
</dbReference>
<organism evidence="2 3">
    <name type="scientific">Oculimacula yallundae</name>
    <dbReference type="NCBI Taxonomy" id="86028"/>
    <lineage>
        <taxon>Eukaryota</taxon>
        <taxon>Fungi</taxon>
        <taxon>Dikarya</taxon>
        <taxon>Ascomycota</taxon>
        <taxon>Pezizomycotina</taxon>
        <taxon>Leotiomycetes</taxon>
        <taxon>Helotiales</taxon>
        <taxon>Ploettnerulaceae</taxon>
        <taxon>Oculimacula</taxon>
    </lineage>
</organism>
<dbReference type="PANTHER" id="PTHR37542:SF1">
    <property type="entry name" value="PRION-INHIBITION AND PROPAGATION HELO DOMAIN-CONTAINING PROTEIN"/>
    <property type="match status" value="1"/>
</dbReference>
<dbReference type="Gene3D" id="1.10.510.10">
    <property type="entry name" value="Transferase(Phosphotransferase) domain 1"/>
    <property type="match status" value="1"/>
</dbReference>
<reference evidence="2 3" key="1">
    <citation type="journal article" date="2024" name="Commun. Biol.">
        <title>Comparative genomic analysis of thermophilic fungi reveals convergent evolutionary adaptations and gene losses.</title>
        <authorList>
            <person name="Steindorff A.S."/>
            <person name="Aguilar-Pontes M.V."/>
            <person name="Robinson A.J."/>
            <person name="Andreopoulos B."/>
            <person name="LaButti K."/>
            <person name="Kuo A."/>
            <person name="Mondo S."/>
            <person name="Riley R."/>
            <person name="Otillar R."/>
            <person name="Haridas S."/>
            <person name="Lipzen A."/>
            <person name="Grimwood J."/>
            <person name="Schmutz J."/>
            <person name="Clum A."/>
            <person name="Reid I.D."/>
            <person name="Moisan M.C."/>
            <person name="Butler G."/>
            <person name="Nguyen T.T.M."/>
            <person name="Dewar K."/>
            <person name="Conant G."/>
            <person name="Drula E."/>
            <person name="Henrissat B."/>
            <person name="Hansel C."/>
            <person name="Singer S."/>
            <person name="Hutchinson M.I."/>
            <person name="de Vries R.P."/>
            <person name="Natvig D.O."/>
            <person name="Powell A.J."/>
            <person name="Tsang A."/>
            <person name="Grigoriev I.V."/>
        </authorList>
    </citation>
    <scope>NUCLEOTIDE SEQUENCE [LARGE SCALE GENOMIC DNA]</scope>
    <source>
        <strain evidence="2 3">CBS 494.80</strain>
    </source>
</reference>
<dbReference type="InterPro" id="IPR011009">
    <property type="entry name" value="Kinase-like_dom_sf"/>
</dbReference>
<gene>
    <name evidence="2" type="ORF">VTL71DRAFT_2230</name>
</gene>
<name>A0ABR4C8A5_9HELO</name>
<sequence>MEVAGLALAIVATTDLCMKRGKTLVDICASFKNAGTDIDERLLCVKSHWKRTSVQLDFLRKIWETLDDDHRDIQTQILQVLIRKLDLASCKLERLFKPKTGQAYQSAAEVKRWKYALVKESLNETIQDLASWQNMFDPSWFLILRISNPLIDKELRRDDSILSVLSNSVEFRSVVREDAIQQKSIFLPKAGVNFLNMNTIPFSSARCVQRTNSDKELARKLSGVDHVAFGILQCQGVIRATLPGSTTTTTFDFIFKLPPPLGNRPKTLRSHLILDVDCSLTDRVRAAKQLAKSVSYIHALGFVHKNIRPETVLVFPNGKDTLGSTYLAGFQNFRMTDGRTRLLGDSDWQKNLYRHPQRQGESLQTEYTMQHDIYSLGVCLLELGMWTSLVSYEDDTTGPVPAAALRISLTDVALKRPVHIKEHLVALAKARLPARTGKKYQEIVFDCLTCLDPENVNFGNPEEFEDEDGISVGVRYIEKILLKLDEIVV</sequence>
<dbReference type="InterPro" id="IPR000719">
    <property type="entry name" value="Prot_kinase_dom"/>
</dbReference>
<evidence type="ECO:0000313" key="2">
    <source>
        <dbReference type="EMBL" id="KAL2066159.1"/>
    </source>
</evidence>
<evidence type="ECO:0000313" key="3">
    <source>
        <dbReference type="Proteomes" id="UP001595075"/>
    </source>
</evidence>
<dbReference type="EMBL" id="JAZHXI010000011">
    <property type="protein sequence ID" value="KAL2066159.1"/>
    <property type="molecule type" value="Genomic_DNA"/>
</dbReference>
<dbReference type="PANTHER" id="PTHR37542">
    <property type="entry name" value="HELO DOMAIN-CONTAINING PROTEIN-RELATED"/>
    <property type="match status" value="1"/>
</dbReference>
<accession>A0ABR4C8A5</accession>
<protein>
    <recommendedName>
        <fullName evidence="1">Protein kinase domain-containing protein</fullName>
    </recommendedName>
</protein>
<comment type="caution">
    <text evidence="2">The sequence shown here is derived from an EMBL/GenBank/DDBJ whole genome shotgun (WGS) entry which is preliminary data.</text>
</comment>
<feature type="domain" description="Protein kinase" evidence="1">
    <location>
        <begin position="104"/>
        <end position="489"/>
    </location>
</feature>
<dbReference type="SUPFAM" id="SSF56112">
    <property type="entry name" value="Protein kinase-like (PK-like)"/>
    <property type="match status" value="1"/>
</dbReference>
<proteinExistence type="predicted"/>